<dbReference type="Pfam" id="PF03663">
    <property type="entry name" value="Glyco_hydro_76"/>
    <property type="match status" value="1"/>
</dbReference>
<dbReference type="Proteomes" id="UP000077266">
    <property type="component" value="Unassembled WGS sequence"/>
</dbReference>
<gene>
    <name evidence="2" type="ORF">EXIGLDRAFT_843460</name>
</gene>
<protein>
    <submittedName>
        <fullName evidence="2">Glycoside hydrolase family 76 protein</fullName>
    </submittedName>
</protein>
<keyword evidence="1" id="KW-0732">Signal</keyword>
<dbReference type="OrthoDB" id="9984024at2759"/>
<dbReference type="Gene3D" id="1.50.10.20">
    <property type="match status" value="1"/>
</dbReference>
<dbReference type="InterPro" id="IPR053169">
    <property type="entry name" value="MUG_Protein"/>
</dbReference>
<feature type="chain" id="PRO_5012746079" evidence="1">
    <location>
        <begin position="16"/>
        <end position="377"/>
    </location>
</feature>
<feature type="signal peptide" evidence="1">
    <location>
        <begin position="1"/>
        <end position="15"/>
    </location>
</feature>
<dbReference type="STRING" id="1314781.A0A165CMF1"/>
<evidence type="ECO:0000313" key="2">
    <source>
        <dbReference type="EMBL" id="KZV82738.1"/>
    </source>
</evidence>
<evidence type="ECO:0000313" key="3">
    <source>
        <dbReference type="Proteomes" id="UP000077266"/>
    </source>
</evidence>
<dbReference type="InterPro" id="IPR005198">
    <property type="entry name" value="Glyco_hydro_76"/>
</dbReference>
<dbReference type="PANTHER" id="PTHR47791">
    <property type="entry name" value="MEIOTICALLY UP-REGULATED GENE 191 PROTEIN"/>
    <property type="match status" value="1"/>
</dbReference>
<dbReference type="FunCoup" id="A0A165CMF1">
    <property type="interactions" value="38"/>
</dbReference>
<accession>A0A165CMF1</accession>
<sequence>MRSVVALTLALSALAAPHVIEKRAQCAATLQIAIDRANSLQSHYFNKNGTGQYQDGSLWTDANAFEDLHNLMLGANNDAWSTLAETSFIGRKALAGSATDWNGVLAGSNDDAQWIILSLWKMADYKYARGKDGSPYVNAARTIYNIIAQEWDTSVCGGGMWWSKAHTYKNAITNQLFLYVSAEGYIRFREQVFLDNANKEWAWLSASGMRNSDGLWNDGLTSDCKNNGQTTWTYNQGVIASGLGALFAARGSTDTSLLDQAEITLNATISRLTVNGILKEGCDDAKSSGCNHDQQIFKGIWMKHLQFYLDRASADRAARFKSFIGAQSSAIIHYGTNANGDIGNVWYAPSQGGSIFSPESSTSGVAGQVAAAKYGPC</sequence>
<dbReference type="AlphaFoldDB" id="A0A165CMF1"/>
<dbReference type="SUPFAM" id="SSF48208">
    <property type="entry name" value="Six-hairpin glycosidases"/>
    <property type="match status" value="1"/>
</dbReference>
<evidence type="ECO:0000256" key="1">
    <source>
        <dbReference type="SAM" id="SignalP"/>
    </source>
</evidence>
<dbReference type="GO" id="GO:0005975">
    <property type="term" value="P:carbohydrate metabolic process"/>
    <property type="evidence" value="ECO:0007669"/>
    <property type="project" value="InterPro"/>
</dbReference>
<proteinExistence type="predicted"/>
<dbReference type="InParanoid" id="A0A165CMF1"/>
<dbReference type="GO" id="GO:0016787">
    <property type="term" value="F:hydrolase activity"/>
    <property type="evidence" value="ECO:0007669"/>
    <property type="project" value="UniProtKB-KW"/>
</dbReference>
<keyword evidence="2" id="KW-0378">Hydrolase</keyword>
<organism evidence="2 3">
    <name type="scientific">Exidia glandulosa HHB12029</name>
    <dbReference type="NCBI Taxonomy" id="1314781"/>
    <lineage>
        <taxon>Eukaryota</taxon>
        <taxon>Fungi</taxon>
        <taxon>Dikarya</taxon>
        <taxon>Basidiomycota</taxon>
        <taxon>Agaricomycotina</taxon>
        <taxon>Agaricomycetes</taxon>
        <taxon>Auriculariales</taxon>
        <taxon>Exidiaceae</taxon>
        <taxon>Exidia</taxon>
    </lineage>
</organism>
<reference evidence="2 3" key="1">
    <citation type="journal article" date="2016" name="Mol. Biol. Evol.">
        <title>Comparative Genomics of Early-Diverging Mushroom-Forming Fungi Provides Insights into the Origins of Lignocellulose Decay Capabilities.</title>
        <authorList>
            <person name="Nagy L.G."/>
            <person name="Riley R."/>
            <person name="Tritt A."/>
            <person name="Adam C."/>
            <person name="Daum C."/>
            <person name="Floudas D."/>
            <person name="Sun H."/>
            <person name="Yadav J.S."/>
            <person name="Pangilinan J."/>
            <person name="Larsson K.H."/>
            <person name="Matsuura K."/>
            <person name="Barry K."/>
            <person name="Labutti K."/>
            <person name="Kuo R."/>
            <person name="Ohm R.A."/>
            <person name="Bhattacharya S.S."/>
            <person name="Shirouzu T."/>
            <person name="Yoshinaga Y."/>
            <person name="Martin F.M."/>
            <person name="Grigoriev I.V."/>
            <person name="Hibbett D.S."/>
        </authorList>
    </citation>
    <scope>NUCLEOTIDE SEQUENCE [LARGE SCALE GENOMIC DNA]</scope>
    <source>
        <strain evidence="2 3">HHB12029</strain>
    </source>
</reference>
<dbReference type="EMBL" id="KV426306">
    <property type="protein sequence ID" value="KZV82738.1"/>
    <property type="molecule type" value="Genomic_DNA"/>
</dbReference>
<name>A0A165CMF1_EXIGL</name>
<dbReference type="PANTHER" id="PTHR47791:SF2">
    <property type="entry name" value="ENDO MANNANASE, GH76 FAMILY (EUROFUNG)"/>
    <property type="match status" value="1"/>
</dbReference>
<dbReference type="InterPro" id="IPR008928">
    <property type="entry name" value="6-hairpin_glycosidase_sf"/>
</dbReference>
<keyword evidence="3" id="KW-1185">Reference proteome</keyword>